<dbReference type="Proteomes" id="UP000570474">
    <property type="component" value="Unassembled WGS sequence"/>
</dbReference>
<dbReference type="AlphaFoldDB" id="A0A847RPI8"/>
<evidence type="ECO:0000313" key="2">
    <source>
        <dbReference type="Proteomes" id="UP000570474"/>
    </source>
</evidence>
<dbReference type="RefSeq" id="WP_168874840.1">
    <property type="nucleotide sequence ID" value="NZ_JABAIA010000004.1"/>
</dbReference>
<reference evidence="1 2" key="1">
    <citation type="submission" date="2020-04" db="EMBL/GenBank/DDBJ databases">
        <authorList>
            <person name="Yin C."/>
        </authorList>
    </citation>
    <scope>NUCLEOTIDE SEQUENCE [LARGE SCALE GENOMIC DNA]</scope>
    <source>
        <strain evidence="1 2">Ae27</strain>
    </source>
</reference>
<gene>
    <name evidence="1" type="ORF">HGH92_31600</name>
</gene>
<accession>A0A847RPI8</accession>
<proteinExistence type="predicted"/>
<dbReference type="EMBL" id="JABAIA010000004">
    <property type="protein sequence ID" value="NLR68889.1"/>
    <property type="molecule type" value="Genomic_DNA"/>
</dbReference>
<sequence length="188" mass="22571">MDMFTLEGIKPLKPPFVYPYVTIKTRNNEKDISYHTDNKTVKSYHYRKTGNYWMTVYSETGDTSREYIYEYIMPDKIVRLNYWNHVKTKVSYLREIAVFKKWEEENFLMGRGLAIKPDVTIVDRMKAQASGSVIQKMLMKNGVLRLERTIYNEKGKENHRSVTCYKMGNRSYFAWRYLYTDKQEIKCE</sequence>
<keyword evidence="2" id="KW-1185">Reference proteome</keyword>
<evidence type="ECO:0000313" key="1">
    <source>
        <dbReference type="EMBL" id="NLR68889.1"/>
    </source>
</evidence>
<name>A0A847RPI8_9BACT</name>
<organism evidence="1 2">
    <name type="scientific">Chitinophaga varians</name>
    <dbReference type="NCBI Taxonomy" id="2202339"/>
    <lineage>
        <taxon>Bacteria</taxon>
        <taxon>Pseudomonadati</taxon>
        <taxon>Bacteroidota</taxon>
        <taxon>Chitinophagia</taxon>
        <taxon>Chitinophagales</taxon>
        <taxon>Chitinophagaceae</taxon>
        <taxon>Chitinophaga</taxon>
    </lineage>
</organism>
<protein>
    <submittedName>
        <fullName evidence="1">Uncharacterized protein</fullName>
    </submittedName>
</protein>
<comment type="caution">
    <text evidence="1">The sequence shown here is derived from an EMBL/GenBank/DDBJ whole genome shotgun (WGS) entry which is preliminary data.</text>
</comment>